<dbReference type="Gene3D" id="1.10.530.10">
    <property type="match status" value="1"/>
</dbReference>
<dbReference type="GO" id="GO:0016787">
    <property type="term" value="F:hydrolase activity"/>
    <property type="evidence" value="ECO:0007669"/>
    <property type="project" value="UniProtKB-KW"/>
</dbReference>
<keyword evidence="6" id="KW-0574">Periplasm</keyword>
<dbReference type="Pfam" id="PF01832">
    <property type="entry name" value="Glucosaminidase"/>
    <property type="match status" value="1"/>
</dbReference>
<accession>A0ABV7HBS9</accession>
<keyword evidence="13" id="KW-0969">Cilium</keyword>
<evidence type="ECO:0000313" key="13">
    <source>
        <dbReference type="EMBL" id="MFC3150008.1"/>
    </source>
</evidence>
<dbReference type="EMBL" id="JBHRSZ010000002">
    <property type="protein sequence ID" value="MFC3150008.1"/>
    <property type="molecule type" value="Genomic_DNA"/>
</dbReference>
<keyword evidence="13" id="KW-0282">Flagellum</keyword>
<evidence type="ECO:0000256" key="11">
    <source>
        <dbReference type="ARBA" id="ARBA00030835"/>
    </source>
</evidence>
<evidence type="ECO:0000256" key="4">
    <source>
        <dbReference type="ARBA" id="ARBA00007974"/>
    </source>
</evidence>
<evidence type="ECO:0000313" key="14">
    <source>
        <dbReference type="Proteomes" id="UP001595476"/>
    </source>
</evidence>
<feature type="domain" description="Mannosyl-glycoprotein endo-beta-N-acetylglucosamidase-like" evidence="12">
    <location>
        <begin position="222"/>
        <end position="381"/>
    </location>
</feature>
<dbReference type="Gene3D" id="2.10.70.40">
    <property type="entry name" value="peptidoglycan hydrolase"/>
    <property type="match status" value="1"/>
</dbReference>
<dbReference type="Proteomes" id="UP001595476">
    <property type="component" value="Unassembled WGS sequence"/>
</dbReference>
<evidence type="ECO:0000256" key="1">
    <source>
        <dbReference type="ARBA" id="ARBA00002954"/>
    </source>
</evidence>
<sequence>MKSTFDTSSLGNYHDLNSLQNLKAKSRESDEGKLAAIKNVAKQFESMFVGMMLKSMRDANATFEEDNPLNSSEMKMYRDMYDQQLSMHLSEGRGIGIADALVRQLSQQIPELSNLNRSSNSGSKFGMEAGLDGQIMDALGTDAALSGGLSGSDQAQQLPGIKLDSVTGLPFKNQEAWYGAPDSPQAQRVANAVKQYMDRQNIQMYAEDEKALKAGVEQARNKRDAFESPEDFVSTLWPVAQVAARKLNADPKALLAQAALETGWGKKVPQAADGESSFNLFGIKADRSWQGDKVSTETTEYVDGIARKENAEFRSYGSYVESMLDYTSFLQSRDHYQTALKQAEDAQSYLSELQNAGYATDPNYASKIVRIMNGNLLKDLSGRADI</sequence>
<evidence type="ECO:0000259" key="12">
    <source>
        <dbReference type="SMART" id="SM00047"/>
    </source>
</evidence>
<dbReference type="SMART" id="SM00047">
    <property type="entry name" value="LYZ2"/>
    <property type="match status" value="1"/>
</dbReference>
<reference evidence="14" key="1">
    <citation type="journal article" date="2019" name="Int. J. Syst. Evol. Microbiol.">
        <title>The Global Catalogue of Microorganisms (GCM) 10K type strain sequencing project: providing services to taxonomists for standard genome sequencing and annotation.</title>
        <authorList>
            <consortium name="The Broad Institute Genomics Platform"/>
            <consortium name="The Broad Institute Genome Sequencing Center for Infectious Disease"/>
            <person name="Wu L."/>
            <person name="Ma J."/>
        </authorList>
    </citation>
    <scope>NUCLEOTIDE SEQUENCE [LARGE SCALE GENOMIC DNA]</scope>
    <source>
        <strain evidence="14">KCTC 52438</strain>
    </source>
</reference>
<name>A0ABV7HBS9_9GAMM</name>
<evidence type="ECO:0000256" key="9">
    <source>
        <dbReference type="ARBA" id="ARBA00023295"/>
    </source>
</evidence>
<evidence type="ECO:0000256" key="10">
    <source>
        <dbReference type="ARBA" id="ARBA00023316"/>
    </source>
</evidence>
<keyword evidence="10" id="KW-0961">Cell wall biogenesis/degradation</keyword>
<keyword evidence="14" id="KW-1185">Reference proteome</keyword>
<dbReference type="RefSeq" id="WP_386716018.1">
    <property type="nucleotide sequence ID" value="NZ_JBHRSZ010000002.1"/>
</dbReference>
<proteinExistence type="inferred from homology"/>
<evidence type="ECO:0000256" key="3">
    <source>
        <dbReference type="ARBA" id="ARBA00006880"/>
    </source>
</evidence>
<protein>
    <recommendedName>
        <fullName evidence="5">Peptidoglycan hydrolase FlgJ</fullName>
    </recommendedName>
    <alternativeName>
        <fullName evidence="11">Muramidase FlgJ</fullName>
    </alternativeName>
</protein>
<keyword evidence="8 13" id="KW-0378">Hydrolase</keyword>
<dbReference type="PANTHER" id="PTHR33308:SF9">
    <property type="entry name" value="PEPTIDOGLYCAN HYDROLASE FLGJ"/>
    <property type="match status" value="1"/>
</dbReference>
<dbReference type="InterPro" id="IPR019301">
    <property type="entry name" value="Flagellar_prot_FlgJ_N"/>
</dbReference>
<dbReference type="InterPro" id="IPR051056">
    <property type="entry name" value="Glycosyl_Hydrolase_73"/>
</dbReference>
<dbReference type="PANTHER" id="PTHR33308">
    <property type="entry name" value="PEPTIDOGLYCAN HYDROLASE FLGJ"/>
    <property type="match status" value="1"/>
</dbReference>
<keyword evidence="13" id="KW-0966">Cell projection</keyword>
<evidence type="ECO:0000256" key="7">
    <source>
        <dbReference type="ARBA" id="ARBA00022795"/>
    </source>
</evidence>
<comment type="subcellular location">
    <subcellularLocation>
        <location evidence="2">Periplasm</location>
    </subcellularLocation>
</comment>
<comment type="similarity">
    <text evidence="4">In the C-terminal section; belongs to the glycosyl hydrolase 73 family.</text>
</comment>
<evidence type="ECO:0000256" key="6">
    <source>
        <dbReference type="ARBA" id="ARBA00022764"/>
    </source>
</evidence>
<gene>
    <name evidence="13" type="primary">flgJ</name>
    <name evidence="13" type="ORF">ACFOEK_03120</name>
</gene>
<dbReference type="InterPro" id="IPR013377">
    <property type="entry name" value="FlgJ"/>
</dbReference>
<keyword evidence="9" id="KW-0326">Glycosidase</keyword>
<comment type="function">
    <text evidence="1">Flagellum-specific muramidase which hydrolyzes the peptidoglycan layer to assemble the rod structure in the periplasmic space.</text>
</comment>
<evidence type="ECO:0000256" key="2">
    <source>
        <dbReference type="ARBA" id="ARBA00004418"/>
    </source>
</evidence>
<dbReference type="NCBIfam" id="TIGR02541">
    <property type="entry name" value="flagell_FlgJ"/>
    <property type="match status" value="1"/>
</dbReference>
<comment type="caution">
    <text evidence="13">The sequence shown here is derived from an EMBL/GenBank/DDBJ whole genome shotgun (WGS) entry which is preliminary data.</text>
</comment>
<comment type="similarity">
    <text evidence="3">In the N-terminal section; belongs to the FlgJ family.</text>
</comment>
<evidence type="ECO:0000256" key="5">
    <source>
        <dbReference type="ARBA" id="ARBA00013433"/>
    </source>
</evidence>
<dbReference type="InterPro" id="IPR002901">
    <property type="entry name" value="MGlyc_endo_b_GlcNAc-like_dom"/>
</dbReference>
<dbReference type="Pfam" id="PF10135">
    <property type="entry name" value="Rod-binding"/>
    <property type="match status" value="1"/>
</dbReference>
<organism evidence="13 14">
    <name type="scientific">Litoribrevibacter euphylliae</name>
    <dbReference type="NCBI Taxonomy" id="1834034"/>
    <lineage>
        <taxon>Bacteria</taxon>
        <taxon>Pseudomonadati</taxon>
        <taxon>Pseudomonadota</taxon>
        <taxon>Gammaproteobacteria</taxon>
        <taxon>Oceanospirillales</taxon>
        <taxon>Oceanospirillaceae</taxon>
        <taxon>Litoribrevibacter</taxon>
    </lineage>
</organism>
<keyword evidence="7" id="KW-1005">Bacterial flagellum biogenesis</keyword>
<evidence type="ECO:0000256" key="8">
    <source>
        <dbReference type="ARBA" id="ARBA00022801"/>
    </source>
</evidence>